<dbReference type="GO" id="GO:0004497">
    <property type="term" value="F:monooxygenase activity"/>
    <property type="evidence" value="ECO:0007669"/>
    <property type="project" value="UniProtKB-KW"/>
</dbReference>
<keyword evidence="6 8" id="KW-0408">Iron</keyword>
<dbReference type="AlphaFoldDB" id="A0AAD9ZQD5"/>
<evidence type="ECO:0000256" key="1">
    <source>
        <dbReference type="ARBA" id="ARBA00001971"/>
    </source>
</evidence>
<comment type="similarity">
    <text evidence="2 9">Belongs to the cytochrome P450 family.</text>
</comment>
<evidence type="ECO:0008006" key="13">
    <source>
        <dbReference type="Google" id="ProtNLM"/>
    </source>
</evidence>
<proteinExistence type="inferred from homology"/>
<evidence type="ECO:0000256" key="10">
    <source>
        <dbReference type="SAM" id="Coils"/>
    </source>
</evidence>
<keyword evidence="5 9" id="KW-0560">Oxidoreductase</keyword>
<name>A0AAD9ZQD5_9ROSI</name>
<dbReference type="GO" id="GO:0016705">
    <property type="term" value="F:oxidoreductase activity, acting on paired donors, with incorporation or reduction of molecular oxygen"/>
    <property type="evidence" value="ECO:0007669"/>
    <property type="project" value="InterPro"/>
</dbReference>
<evidence type="ECO:0000256" key="8">
    <source>
        <dbReference type="PIRSR" id="PIRSR602401-1"/>
    </source>
</evidence>
<keyword evidence="3 8" id="KW-0349">Heme</keyword>
<dbReference type="SUPFAM" id="SSF48264">
    <property type="entry name" value="Cytochrome P450"/>
    <property type="match status" value="1"/>
</dbReference>
<reference evidence="11" key="1">
    <citation type="journal article" date="2023" name="Plant J.">
        <title>Genome sequences and population genomics provide insights into the demographic history, inbreeding, and mutation load of two 'living fossil' tree species of Dipteronia.</title>
        <authorList>
            <person name="Feng Y."/>
            <person name="Comes H.P."/>
            <person name="Chen J."/>
            <person name="Zhu S."/>
            <person name="Lu R."/>
            <person name="Zhang X."/>
            <person name="Li P."/>
            <person name="Qiu J."/>
            <person name="Olsen K.M."/>
            <person name="Qiu Y."/>
        </authorList>
    </citation>
    <scope>NUCLEOTIDE SEQUENCE</scope>
    <source>
        <strain evidence="11">NBL</strain>
    </source>
</reference>
<keyword evidence="10" id="KW-0175">Coiled coil</keyword>
<evidence type="ECO:0000313" key="11">
    <source>
        <dbReference type="EMBL" id="KAK3188474.1"/>
    </source>
</evidence>
<sequence length="485" mass="55640">MDFFSMISLLLLLLLLLLSLFFIFNLKSKNPNQPPSPPKLPIIGNLHQLGKLPHRSLQKLSQKYGPIMLLQLGKVPTLVISSPEIAKQVLKTHDIECCSRPLTQGPRRLSYNFLDIVFSPYTNYWKEMRKICVMELFNSKRVKSFASVREESVASLIDHISQTSPNPVNLGEKMFYLLDSIICKIACGRSYQGKQFQNGSKHDDVIQEAMAMLGSFSAADFFPHVGWIIDFLTGLHARREKCFHEFDEFYQMVIDEHLDPHRPVPENEDTVDSMLRLLKNQSDGRILTQDHIKAILMEIMVATMDNPSNAVEWAIAEMINQLEILEKAIEELERDVRKDRLVQESDFSQLNYIKACSREAFRLHPMPPFNVPHVSISDTTMANYFIPKDSHVLLNRLGLGRNPKVWPDEPLKFKLNRHLREDGSEVVLAKNDLRFISFSIGMRGCFGVTLGSSMTVMLFARLLQVLLRLHHQMRPKLTSLKLKIA</sequence>
<keyword evidence="12" id="KW-1185">Reference proteome</keyword>
<dbReference type="GO" id="GO:0020037">
    <property type="term" value="F:heme binding"/>
    <property type="evidence" value="ECO:0007669"/>
    <property type="project" value="InterPro"/>
</dbReference>
<keyword evidence="4 8" id="KW-0479">Metal-binding</keyword>
<feature type="binding site" description="axial binding residue" evidence="8">
    <location>
        <position position="445"/>
    </location>
    <ligand>
        <name>heme</name>
        <dbReference type="ChEBI" id="CHEBI:30413"/>
    </ligand>
    <ligandPart>
        <name>Fe</name>
        <dbReference type="ChEBI" id="CHEBI:18248"/>
    </ligandPart>
</feature>
<comment type="cofactor">
    <cofactor evidence="1 8">
        <name>heme</name>
        <dbReference type="ChEBI" id="CHEBI:30413"/>
    </cofactor>
</comment>
<accession>A0AAD9ZQD5</accession>
<dbReference type="InterPro" id="IPR002401">
    <property type="entry name" value="Cyt_P450_E_grp-I"/>
</dbReference>
<organism evidence="11 12">
    <name type="scientific">Dipteronia sinensis</name>
    <dbReference type="NCBI Taxonomy" id="43782"/>
    <lineage>
        <taxon>Eukaryota</taxon>
        <taxon>Viridiplantae</taxon>
        <taxon>Streptophyta</taxon>
        <taxon>Embryophyta</taxon>
        <taxon>Tracheophyta</taxon>
        <taxon>Spermatophyta</taxon>
        <taxon>Magnoliopsida</taxon>
        <taxon>eudicotyledons</taxon>
        <taxon>Gunneridae</taxon>
        <taxon>Pentapetalae</taxon>
        <taxon>rosids</taxon>
        <taxon>malvids</taxon>
        <taxon>Sapindales</taxon>
        <taxon>Sapindaceae</taxon>
        <taxon>Hippocastanoideae</taxon>
        <taxon>Acereae</taxon>
        <taxon>Dipteronia</taxon>
    </lineage>
</organism>
<evidence type="ECO:0000256" key="6">
    <source>
        <dbReference type="ARBA" id="ARBA00023004"/>
    </source>
</evidence>
<evidence type="ECO:0000256" key="9">
    <source>
        <dbReference type="RuleBase" id="RU000461"/>
    </source>
</evidence>
<dbReference type="InterPro" id="IPR036396">
    <property type="entry name" value="Cyt_P450_sf"/>
</dbReference>
<dbReference type="InterPro" id="IPR017972">
    <property type="entry name" value="Cyt_P450_CS"/>
</dbReference>
<dbReference type="PANTHER" id="PTHR47955:SF19">
    <property type="entry name" value="CYTOCHROME P450 71A9-LIKE ISOFORM X1"/>
    <property type="match status" value="1"/>
</dbReference>
<comment type="caution">
    <text evidence="11">The sequence shown here is derived from an EMBL/GenBank/DDBJ whole genome shotgun (WGS) entry which is preliminary data.</text>
</comment>
<dbReference type="EMBL" id="JANJYJ010000009">
    <property type="protein sequence ID" value="KAK3188474.1"/>
    <property type="molecule type" value="Genomic_DNA"/>
</dbReference>
<evidence type="ECO:0000256" key="3">
    <source>
        <dbReference type="ARBA" id="ARBA00022617"/>
    </source>
</evidence>
<gene>
    <name evidence="11" type="ORF">Dsin_028035</name>
</gene>
<keyword evidence="7 9" id="KW-0503">Monooxygenase</keyword>
<protein>
    <recommendedName>
        <fullName evidence="13">Cytochrome P450</fullName>
    </recommendedName>
</protein>
<evidence type="ECO:0000256" key="4">
    <source>
        <dbReference type="ARBA" id="ARBA00022723"/>
    </source>
</evidence>
<dbReference type="GO" id="GO:0005506">
    <property type="term" value="F:iron ion binding"/>
    <property type="evidence" value="ECO:0007669"/>
    <property type="project" value="InterPro"/>
</dbReference>
<dbReference type="Proteomes" id="UP001281410">
    <property type="component" value="Unassembled WGS sequence"/>
</dbReference>
<dbReference type="Gene3D" id="1.10.630.10">
    <property type="entry name" value="Cytochrome P450"/>
    <property type="match status" value="1"/>
</dbReference>
<dbReference type="PRINTS" id="PR00463">
    <property type="entry name" value="EP450I"/>
</dbReference>
<evidence type="ECO:0000256" key="2">
    <source>
        <dbReference type="ARBA" id="ARBA00010617"/>
    </source>
</evidence>
<evidence type="ECO:0000256" key="5">
    <source>
        <dbReference type="ARBA" id="ARBA00023002"/>
    </source>
</evidence>
<feature type="coiled-coil region" evidence="10">
    <location>
        <begin position="315"/>
        <end position="342"/>
    </location>
</feature>
<dbReference type="InterPro" id="IPR001128">
    <property type="entry name" value="Cyt_P450"/>
</dbReference>
<dbReference type="PANTHER" id="PTHR47955">
    <property type="entry name" value="CYTOCHROME P450 FAMILY 71 PROTEIN"/>
    <property type="match status" value="1"/>
</dbReference>
<evidence type="ECO:0000256" key="7">
    <source>
        <dbReference type="ARBA" id="ARBA00023033"/>
    </source>
</evidence>
<evidence type="ECO:0000313" key="12">
    <source>
        <dbReference type="Proteomes" id="UP001281410"/>
    </source>
</evidence>
<dbReference type="Pfam" id="PF00067">
    <property type="entry name" value="p450"/>
    <property type="match status" value="1"/>
</dbReference>
<dbReference type="PROSITE" id="PS00086">
    <property type="entry name" value="CYTOCHROME_P450"/>
    <property type="match status" value="1"/>
</dbReference>